<gene>
    <name evidence="3" type="ORF">Tco_1122717</name>
</gene>
<comment type="caution">
    <text evidence="3">The sequence shown here is derived from an EMBL/GenBank/DDBJ whole genome shotgun (WGS) entry which is preliminary data.</text>
</comment>
<organism evidence="3 4">
    <name type="scientific">Tanacetum coccineum</name>
    <dbReference type="NCBI Taxonomy" id="301880"/>
    <lineage>
        <taxon>Eukaryota</taxon>
        <taxon>Viridiplantae</taxon>
        <taxon>Streptophyta</taxon>
        <taxon>Embryophyta</taxon>
        <taxon>Tracheophyta</taxon>
        <taxon>Spermatophyta</taxon>
        <taxon>Magnoliopsida</taxon>
        <taxon>eudicotyledons</taxon>
        <taxon>Gunneridae</taxon>
        <taxon>Pentapetalae</taxon>
        <taxon>asterids</taxon>
        <taxon>campanulids</taxon>
        <taxon>Asterales</taxon>
        <taxon>Asteraceae</taxon>
        <taxon>Asteroideae</taxon>
        <taxon>Anthemideae</taxon>
        <taxon>Anthemidinae</taxon>
        <taxon>Tanacetum</taxon>
    </lineage>
</organism>
<keyword evidence="1" id="KW-0175">Coiled coil</keyword>
<reference evidence="3" key="2">
    <citation type="submission" date="2022-01" db="EMBL/GenBank/DDBJ databases">
        <authorList>
            <person name="Yamashiro T."/>
            <person name="Shiraishi A."/>
            <person name="Satake H."/>
            <person name="Nakayama K."/>
        </authorList>
    </citation>
    <scope>NUCLEOTIDE SEQUENCE</scope>
</reference>
<feature type="coiled-coil region" evidence="1">
    <location>
        <begin position="53"/>
        <end position="116"/>
    </location>
</feature>
<evidence type="ECO:0000256" key="2">
    <source>
        <dbReference type="SAM" id="MobiDB-lite"/>
    </source>
</evidence>
<dbReference type="Proteomes" id="UP001151760">
    <property type="component" value="Unassembled WGS sequence"/>
</dbReference>
<reference evidence="3" key="1">
    <citation type="journal article" date="2022" name="Int. J. Mol. Sci.">
        <title>Draft Genome of Tanacetum Coccineum: Genomic Comparison of Closely Related Tanacetum-Family Plants.</title>
        <authorList>
            <person name="Yamashiro T."/>
            <person name="Shiraishi A."/>
            <person name="Nakayama K."/>
            <person name="Satake H."/>
        </authorList>
    </citation>
    <scope>NUCLEOTIDE SEQUENCE</scope>
</reference>
<dbReference type="EMBL" id="BQNB010021428">
    <property type="protein sequence ID" value="GJU06287.1"/>
    <property type="molecule type" value="Genomic_DNA"/>
</dbReference>
<evidence type="ECO:0000313" key="4">
    <source>
        <dbReference type="Proteomes" id="UP001151760"/>
    </source>
</evidence>
<evidence type="ECO:0000313" key="3">
    <source>
        <dbReference type="EMBL" id="GJU06287.1"/>
    </source>
</evidence>
<sequence length="290" mass="32490">MPPTIIPPSSIPKPQEFFLPKELLSPKKQGRSSSTSSLPQAFEIGESSRKTSIERHEEQIEEIMNYLGELSLDRIVHIEDKVEGLGKGRVIIQQDFDTLEAELQQARAQITKLQRKQMTSNHKISLARFRITELGDIINDMHIRHQADIENLQDSINELKNPSTSEAPAMTQAAIRKLVADSVTAALEEQATIMANASNPNRNTSPTGTPVVKIGNYKEFISCKPFYFNGTEGAVGLIRWFERTESVFSRSRCAEENKVTFATGTLTDDALSWWNAYAQPMGLKQANRIT</sequence>
<accession>A0ABQ5J3L7</accession>
<proteinExistence type="predicted"/>
<keyword evidence="4" id="KW-1185">Reference proteome</keyword>
<feature type="region of interest" description="Disordered" evidence="2">
    <location>
        <begin position="22"/>
        <end position="53"/>
    </location>
</feature>
<protein>
    <recommendedName>
        <fullName evidence="5">Reverse transcriptase domain-containing protein</fullName>
    </recommendedName>
</protein>
<evidence type="ECO:0008006" key="5">
    <source>
        <dbReference type="Google" id="ProtNLM"/>
    </source>
</evidence>
<evidence type="ECO:0000256" key="1">
    <source>
        <dbReference type="SAM" id="Coils"/>
    </source>
</evidence>
<name>A0ABQ5J3L7_9ASTR</name>